<dbReference type="EMBL" id="JARYGZ010000001">
    <property type="protein sequence ID" value="MDH7637177.1"/>
    <property type="molecule type" value="Genomic_DNA"/>
</dbReference>
<comment type="caution">
    <text evidence="3">The sequence shown here is derived from an EMBL/GenBank/DDBJ whole genome shotgun (WGS) entry which is preliminary data.</text>
</comment>
<evidence type="ECO:0008006" key="5">
    <source>
        <dbReference type="Google" id="ProtNLM"/>
    </source>
</evidence>
<gene>
    <name evidence="3" type="ORF">QGN17_00405</name>
</gene>
<feature type="chain" id="PRO_5047295422" description="Lipoprotein" evidence="2">
    <location>
        <begin position="20"/>
        <end position="80"/>
    </location>
</feature>
<proteinExistence type="predicted"/>
<reference evidence="3" key="1">
    <citation type="submission" date="2023-04" db="EMBL/GenBank/DDBJ databases">
        <title>Sphingomonas sp. MAHUQ-71 isolated from rice field.</title>
        <authorList>
            <person name="Huq M.A."/>
        </authorList>
    </citation>
    <scope>NUCLEOTIDE SEQUENCE</scope>
    <source>
        <strain evidence="3">MAHUQ-71</strain>
    </source>
</reference>
<feature type="region of interest" description="Disordered" evidence="1">
    <location>
        <begin position="36"/>
        <end position="80"/>
    </location>
</feature>
<evidence type="ECO:0000256" key="2">
    <source>
        <dbReference type="SAM" id="SignalP"/>
    </source>
</evidence>
<dbReference type="Proteomes" id="UP001160625">
    <property type="component" value="Unassembled WGS sequence"/>
</dbReference>
<sequence length="80" mass="9182">MRILLLAACLMLPGCVVHTAYDVATAPVRVGSKVVDWSTTSQSEADRNRGRKMRKEEERQKKEARREAKRQREQGYSSPY</sequence>
<dbReference type="RefSeq" id="WP_281042542.1">
    <property type="nucleotide sequence ID" value="NZ_JARYGZ010000001.1"/>
</dbReference>
<feature type="signal peptide" evidence="2">
    <location>
        <begin position="1"/>
        <end position="19"/>
    </location>
</feature>
<evidence type="ECO:0000313" key="4">
    <source>
        <dbReference type="Proteomes" id="UP001160625"/>
    </source>
</evidence>
<evidence type="ECO:0000256" key="1">
    <source>
        <dbReference type="SAM" id="MobiDB-lite"/>
    </source>
</evidence>
<keyword evidence="4" id="KW-1185">Reference proteome</keyword>
<feature type="compositionally biased region" description="Basic and acidic residues" evidence="1">
    <location>
        <begin position="44"/>
        <end position="73"/>
    </location>
</feature>
<organism evidence="3 4">
    <name type="scientific">Sphingomonas oryzagri</name>
    <dbReference type="NCBI Taxonomy" id="3042314"/>
    <lineage>
        <taxon>Bacteria</taxon>
        <taxon>Pseudomonadati</taxon>
        <taxon>Pseudomonadota</taxon>
        <taxon>Alphaproteobacteria</taxon>
        <taxon>Sphingomonadales</taxon>
        <taxon>Sphingomonadaceae</taxon>
        <taxon>Sphingomonas</taxon>
    </lineage>
</organism>
<name>A0ABT6MW28_9SPHN</name>
<protein>
    <recommendedName>
        <fullName evidence="5">Lipoprotein</fullName>
    </recommendedName>
</protein>
<keyword evidence="2" id="KW-0732">Signal</keyword>
<accession>A0ABT6MW28</accession>
<evidence type="ECO:0000313" key="3">
    <source>
        <dbReference type="EMBL" id="MDH7637177.1"/>
    </source>
</evidence>